<name>A0A7Y0Q429_9FIRM</name>
<gene>
    <name evidence="2" type="primary">narJ</name>
    <name evidence="2" type="ORF">HIJ39_16700</name>
</gene>
<dbReference type="InterPro" id="IPR036411">
    <property type="entry name" value="TorD-like_sf"/>
</dbReference>
<dbReference type="Gene3D" id="1.10.3480.10">
    <property type="entry name" value="TorD-like"/>
    <property type="match status" value="1"/>
</dbReference>
<dbReference type="PANTHER" id="PTHR43680:SF2">
    <property type="entry name" value="NITRATE REDUCTASE MOLYBDENUM COFACTOR ASSEMBLY CHAPERONE NARJ"/>
    <property type="match status" value="1"/>
</dbReference>
<keyword evidence="3" id="KW-1185">Reference proteome</keyword>
<evidence type="ECO:0000313" key="3">
    <source>
        <dbReference type="Proteomes" id="UP000533476"/>
    </source>
</evidence>
<dbReference type="PANTHER" id="PTHR43680">
    <property type="entry name" value="NITRATE REDUCTASE MOLYBDENUM COFACTOR ASSEMBLY CHAPERONE"/>
    <property type="match status" value="1"/>
</dbReference>
<protein>
    <submittedName>
        <fullName evidence="2">Nitrate reductase molybdenum cofactor assembly chaperone</fullName>
    </submittedName>
</protein>
<sequence>MLSGLLDYPGADSFWARLADRIEVAEELESEVGQIMRRFQHHDQVALEKLYVETFDFDPKAALYVTAHELGDSRDRGEALIELTNLYHEAGYEVPDDQLADYLPLLLELLAVRPGLVPEVVVERVAKVAYNIAQHLDAAHLYRPLFVILNRVLGAPTEGLPTAEECPDLADLPYPIEYQ</sequence>
<dbReference type="NCBIfam" id="TIGR00684">
    <property type="entry name" value="narJ"/>
    <property type="match status" value="1"/>
</dbReference>
<accession>A0A7Y0Q429</accession>
<dbReference type="EMBL" id="JABBVZ010000076">
    <property type="protein sequence ID" value="NMP23975.1"/>
    <property type="molecule type" value="Genomic_DNA"/>
</dbReference>
<dbReference type="GO" id="GO:0042128">
    <property type="term" value="P:nitrate assimilation"/>
    <property type="evidence" value="ECO:0007669"/>
    <property type="project" value="UniProtKB-KW"/>
</dbReference>
<comment type="caution">
    <text evidence="2">The sequence shown here is derived from an EMBL/GenBank/DDBJ whole genome shotgun (WGS) entry which is preliminary data.</text>
</comment>
<reference evidence="2 3" key="1">
    <citation type="submission" date="2020-04" db="EMBL/GenBank/DDBJ databases">
        <authorList>
            <person name="Zhang R."/>
            <person name="Schippers A."/>
        </authorList>
    </citation>
    <scope>NUCLEOTIDE SEQUENCE [LARGE SCALE GENOMIC DNA]</scope>
    <source>
        <strain evidence="2 3">DSM 109850</strain>
    </source>
</reference>
<evidence type="ECO:0000313" key="2">
    <source>
        <dbReference type="EMBL" id="NMP23975.1"/>
    </source>
</evidence>
<dbReference type="InterPro" id="IPR003765">
    <property type="entry name" value="NO3_reductase_chaperone_NarJ"/>
</dbReference>
<keyword evidence="1" id="KW-0534">Nitrate assimilation</keyword>
<dbReference type="AlphaFoldDB" id="A0A7Y0Q429"/>
<dbReference type="GO" id="GO:0016530">
    <property type="term" value="F:metallochaperone activity"/>
    <property type="evidence" value="ECO:0007669"/>
    <property type="project" value="TreeGrafter"/>
</dbReference>
<organism evidence="2 3">
    <name type="scientific">Sulfobacillus harzensis</name>
    <dbReference type="NCBI Taxonomy" id="2729629"/>
    <lineage>
        <taxon>Bacteria</taxon>
        <taxon>Bacillati</taxon>
        <taxon>Bacillota</taxon>
        <taxon>Clostridia</taxon>
        <taxon>Eubacteriales</taxon>
        <taxon>Clostridiales Family XVII. Incertae Sedis</taxon>
        <taxon>Sulfobacillus</taxon>
    </lineage>
</organism>
<dbReference type="GO" id="GO:0051131">
    <property type="term" value="P:chaperone-mediated protein complex assembly"/>
    <property type="evidence" value="ECO:0007669"/>
    <property type="project" value="InterPro"/>
</dbReference>
<dbReference type="Proteomes" id="UP000533476">
    <property type="component" value="Unassembled WGS sequence"/>
</dbReference>
<dbReference type="Pfam" id="PF02613">
    <property type="entry name" value="Nitrate_red_del"/>
    <property type="match status" value="1"/>
</dbReference>
<dbReference type="InterPro" id="IPR020945">
    <property type="entry name" value="DMSO/NO3_reduct_chaperone"/>
</dbReference>
<proteinExistence type="predicted"/>
<dbReference type="GO" id="GO:0051082">
    <property type="term" value="F:unfolded protein binding"/>
    <property type="evidence" value="ECO:0007669"/>
    <property type="project" value="InterPro"/>
</dbReference>
<evidence type="ECO:0000256" key="1">
    <source>
        <dbReference type="ARBA" id="ARBA00023063"/>
    </source>
</evidence>
<dbReference type="SUPFAM" id="SSF89155">
    <property type="entry name" value="TorD-like"/>
    <property type="match status" value="1"/>
</dbReference>